<evidence type="ECO:0000313" key="3">
    <source>
        <dbReference type="Proteomes" id="UP000643672"/>
    </source>
</evidence>
<keyword evidence="3" id="KW-1185">Reference proteome</keyword>
<sequence>MQTSPHYITGQAHHTTGMLHATSPSSPPPKNSKKTPELL</sequence>
<name>A0A8H8XDG1_9GAMM</name>
<gene>
    <name evidence="2" type="ORF">THERMOS_1457</name>
</gene>
<dbReference type="Proteomes" id="UP000643672">
    <property type="component" value="Unassembled WGS sequence"/>
</dbReference>
<accession>A0A8H8XDG1</accession>
<comment type="caution">
    <text evidence="2">The sequence shown here is derived from an EMBL/GenBank/DDBJ whole genome shotgun (WGS) entry which is preliminary data.</text>
</comment>
<dbReference type="EMBL" id="CAESAQ020000076">
    <property type="protein sequence ID" value="CAB5501823.1"/>
    <property type="molecule type" value="Genomic_DNA"/>
</dbReference>
<reference evidence="2 3" key="1">
    <citation type="submission" date="2020-05" db="EMBL/GenBank/DDBJ databases">
        <authorList>
            <person name="Petersen J."/>
            <person name="Sayavedra L."/>
        </authorList>
    </citation>
    <scope>NUCLEOTIDE SEQUENCE [LARGE SCALE GENOMIC DNA]</scope>
    <source>
        <strain evidence="2">B thermophilus SOXS</strain>
    </source>
</reference>
<protein>
    <submittedName>
        <fullName evidence="2">Uncharacterized protein</fullName>
    </submittedName>
</protein>
<evidence type="ECO:0000313" key="2">
    <source>
        <dbReference type="EMBL" id="CAB5501823.1"/>
    </source>
</evidence>
<dbReference type="AlphaFoldDB" id="A0A8H8XDG1"/>
<feature type="region of interest" description="Disordered" evidence="1">
    <location>
        <begin position="1"/>
        <end position="39"/>
    </location>
</feature>
<organism evidence="2 3">
    <name type="scientific">Bathymodiolus thermophilus thioautotrophic gill symbiont</name>
    <dbReference type="NCBI Taxonomy" id="2360"/>
    <lineage>
        <taxon>Bacteria</taxon>
        <taxon>Pseudomonadati</taxon>
        <taxon>Pseudomonadota</taxon>
        <taxon>Gammaproteobacteria</taxon>
        <taxon>sulfur-oxidizing symbionts</taxon>
    </lineage>
</organism>
<evidence type="ECO:0000256" key="1">
    <source>
        <dbReference type="SAM" id="MobiDB-lite"/>
    </source>
</evidence>
<proteinExistence type="predicted"/>